<evidence type="ECO:0000313" key="3">
    <source>
        <dbReference type="WBParaSite" id="PSAMB.scaffold310size57530.g4798.t1"/>
    </source>
</evidence>
<keyword evidence="1" id="KW-0472">Membrane</keyword>
<name>A0A914W5Q1_9BILA</name>
<dbReference type="AlphaFoldDB" id="A0A914W5Q1"/>
<feature type="transmembrane region" description="Helical" evidence="1">
    <location>
        <begin position="261"/>
        <end position="286"/>
    </location>
</feature>
<feature type="transmembrane region" description="Helical" evidence="1">
    <location>
        <begin position="59"/>
        <end position="79"/>
    </location>
</feature>
<evidence type="ECO:0000256" key="1">
    <source>
        <dbReference type="SAM" id="Phobius"/>
    </source>
</evidence>
<keyword evidence="1" id="KW-1133">Transmembrane helix</keyword>
<evidence type="ECO:0000313" key="2">
    <source>
        <dbReference type="Proteomes" id="UP000887566"/>
    </source>
</evidence>
<keyword evidence="2" id="KW-1185">Reference proteome</keyword>
<feature type="transmembrane region" description="Helical" evidence="1">
    <location>
        <begin position="149"/>
        <end position="173"/>
    </location>
</feature>
<feature type="transmembrane region" description="Helical" evidence="1">
    <location>
        <begin position="99"/>
        <end position="117"/>
    </location>
</feature>
<feature type="transmembrane region" description="Helical" evidence="1">
    <location>
        <begin position="381"/>
        <end position="398"/>
    </location>
</feature>
<accession>A0A914W5Q1</accession>
<dbReference type="Proteomes" id="UP000887566">
    <property type="component" value="Unplaced"/>
</dbReference>
<sequence length="400" mass="44441">MPFVEIDWSRFNNSRHDGRALGLPELLAYITRPSRLLLTFIGAYLDYPLPKKPALRRLAVAHIVLVSILAVFVSCPVVLSTRFLPIFAPLSLSSAKTIALILLHWQTVVAFIFLIIWQTTKAAAKIRDLQSAASTGVGLLRRKLLVTQVYRAAFGSTCVLAGAWIAYLATSYLTDLLPPPFIELLFTEILDPLVFATSALLLVTWSVAQVTVIFYLTIIAVEFRALHDDIADDGNLYQSPVTKHYVLVHSRLRKMLDHFNLVASWFMLCLVTTAVVGLFVLVLAVFEVDNLDLNEKETLVDIGVSLGLTLTFLTQLIAIIVFSLIVHHEVHYIASAVGMLIASERNLHDQTYSVAIAYLQHFWRQSPGVSLGGIAVINKRLVVGLLLFLLLAATRLLGKW</sequence>
<dbReference type="WBParaSite" id="PSAMB.scaffold310size57530.g4798.t1">
    <property type="protein sequence ID" value="PSAMB.scaffold310size57530.g4798.t1"/>
    <property type="gene ID" value="PSAMB.scaffold310size57530.g4798"/>
</dbReference>
<organism evidence="2 3">
    <name type="scientific">Plectus sambesii</name>
    <dbReference type="NCBI Taxonomy" id="2011161"/>
    <lineage>
        <taxon>Eukaryota</taxon>
        <taxon>Metazoa</taxon>
        <taxon>Ecdysozoa</taxon>
        <taxon>Nematoda</taxon>
        <taxon>Chromadorea</taxon>
        <taxon>Plectida</taxon>
        <taxon>Plectina</taxon>
        <taxon>Plectoidea</taxon>
        <taxon>Plectidae</taxon>
        <taxon>Plectus</taxon>
    </lineage>
</organism>
<keyword evidence="1" id="KW-0812">Transmembrane</keyword>
<protein>
    <submittedName>
        <fullName evidence="3">Odorant receptor</fullName>
    </submittedName>
</protein>
<feature type="transmembrane region" description="Helical" evidence="1">
    <location>
        <begin position="306"/>
        <end position="326"/>
    </location>
</feature>
<reference evidence="3" key="1">
    <citation type="submission" date="2022-11" db="UniProtKB">
        <authorList>
            <consortium name="WormBaseParasite"/>
        </authorList>
    </citation>
    <scope>IDENTIFICATION</scope>
</reference>
<proteinExistence type="predicted"/>
<feature type="transmembrane region" description="Helical" evidence="1">
    <location>
        <begin position="193"/>
        <end position="216"/>
    </location>
</feature>